<organism evidence="10">
    <name type="scientific">Petromyces alliaceus</name>
    <name type="common">Aspergillus alliaceus</name>
    <dbReference type="NCBI Taxonomy" id="209559"/>
    <lineage>
        <taxon>Eukaryota</taxon>
        <taxon>Fungi</taxon>
        <taxon>Dikarya</taxon>
        <taxon>Ascomycota</taxon>
        <taxon>Pezizomycotina</taxon>
        <taxon>Eurotiomycetes</taxon>
        <taxon>Eurotiomycetidae</taxon>
        <taxon>Eurotiales</taxon>
        <taxon>Aspergillaceae</taxon>
        <taxon>Aspergillus</taxon>
        <taxon>Aspergillus subgen. Circumdati</taxon>
    </lineage>
</organism>
<keyword evidence="6" id="KW-0406">Ion transport</keyword>
<proteinExistence type="inferred from homology"/>
<protein>
    <recommendedName>
        <fullName evidence="9">Sodium/calcium exchanger membrane region domain-containing protein</fullName>
    </recommendedName>
</protein>
<evidence type="ECO:0000256" key="6">
    <source>
        <dbReference type="ARBA" id="ARBA00023065"/>
    </source>
</evidence>
<dbReference type="GO" id="GO:0015369">
    <property type="term" value="F:calcium:proton antiporter activity"/>
    <property type="evidence" value="ECO:0007669"/>
    <property type="project" value="TreeGrafter"/>
</dbReference>
<dbReference type="GO" id="GO:0000329">
    <property type="term" value="C:fungal-type vacuole membrane"/>
    <property type="evidence" value="ECO:0007669"/>
    <property type="project" value="TreeGrafter"/>
</dbReference>
<feature type="transmembrane region" description="Helical" evidence="8">
    <location>
        <begin position="382"/>
        <end position="399"/>
    </location>
</feature>
<evidence type="ECO:0000256" key="1">
    <source>
        <dbReference type="ARBA" id="ARBA00004127"/>
    </source>
</evidence>
<accession>A0A5N7C029</accession>
<sequence>MQSVRNRHHQLPRLNSMSALLDRSPLSPIPDTPIGLPGQPWQPFHKSIMKICRHPYVKSMLATVPMGITAGILGGPVQVVFILNLAALIPLVGLVTIAIADLSLMTGRVLEELLKASVGNAIELAIGIVAMKRGHVHMAQSTLVGSMLCYTLLVPGSCFYLAGLSKEHLHFDHTLINIMSSLLMAVCMSLLVPTIMVTFPSLDTLSPQASVTRQEIIFVSRGTAVTLLLLLGVFLLFQLKSHASIFHLAEASSECSLGRQKPNDHDGTEHQPTKIFAPQPAIVTLVAGMSCLIACVSFIVDSVNGFAQELGLNTAFLTLVLVPLVGNSTRYAAIVTVALKGHVESAVRANLNSTLRITLLVTPTLVILAWVSGLSMTLQLDTFEATMLFLAVVVMSHVIQDGKSNYFEGLMLIGT</sequence>
<dbReference type="AlphaFoldDB" id="A0A5N7C029"/>
<comment type="similarity">
    <text evidence="2">Belongs to the Ca(2+):cation antiporter (CaCA) (TC 2.A.19) family.</text>
</comment>
<dbReference type="InterPro" id="IPR044880">
    <property type="entry name" value="NCX_ion-bd_dom_sf"/>
</dbReference>
<evidence type="ECO:0000313" key="10">
    <source>
        <dbReference type="EMBL" id="KAE8387379.1"/>
    </source>
</evidence>
<feature type="domain" description="Sodium/calcium exchanger membrane region" evidence="9">
    <location>
        <begin position="79"/>
        <end position="239"/>
    </location>
</feature>
<feature type="domain" description="Sodium/calcium exchanger membrane region" evidence="9">
    <location>
        <begin position="281"/>
        <end position="414"/>
    </location>
</feature>
<dbReference type="PANTHER" id="PTHR31503">
    <property type="entry name" value="VACUOLAR CALCIUM ION TRANSPORTER"/>
    <property type="match status" value="1"/>
</dbReference>
<feature type="transmembrane region" description="Helical" evidence="8">
    <location>
        <begin position="354"/>
        <end position="376"/>
    </location>
</feature>
<name>A0A5N7C029_PETAA</name>
<evidence type="ECO:0000256" key="4">
    <source>
        <dbReference type="ARBA" id="ARBA00022692"/>
    </source>
</evidence>
<dbReference type="OrthoDB" id="1699231at2759"/>
<feature type="transmembrane region" description="Helical" evidence="8">
    <location>
        <begin position="56"/>
        <end position="73"/>
    </location>
</feature>
<reference evidence="10" key="1">
    <citation type="submission" date="2019-04" db="EMBL/GenBank/DDBJ databases">
        <title>Friends and foes A comparative genomics studyof 23 Aspergillus species from section Flavi.</title>
        <authorList>
            <consortium name="DOE Joint Genome Institute"/>
            <person name="Kjaerbolling I."/>
            <person name="Vesth T."/>
            <person name="Frisvad J.C."/>
            <person name="Nybo J.L."/>
            <person name="Theobald S."/>
            <person name="Kildgaard S."/>
            <person name="Isbrandt T."/>
            <person name="Kuo A."/>
            <person name="Sato A."/>
            <person name="Lyhne E.K."/>
            <person name="Kogle M.E."/>
            <person name="Wiebenga A."/>
            <person name="Kun R.S."/>
            <person name="Lubbers R.J."/>
            <person name="Makela M.R."/>
            <person name="Barry K."/>
            <person name="Chovatia M."/>
            <person name="Clum A."/>
            <person name="Daum C."/>
            <person name="Haridas S."/>
            <person name="He G."/>
            <person name="LaButti K."/>
            <person name="Lipzen A."/>
            <person name="Mondo S."/>
            <person name="Riley R."/>
            <person name="Salamov A."/>
            <person name="Simmons B.A."/>
            <person name="Magnuson J.K."/>
            <person name="Henrissat B."/>
            <person name="Mortensen U.H."/>
            <person name="Larsen T.O."/>
            <person name="Devries R.P."/>
            <person name="Grigoriev I.V."/>
            <person name="Machida M."/>
            <person name="Baker S.E."/>
            <person name="Andersen M.R."/>
        </authorList>
    </citation>
    <scope>NUCLEOTIDE SEQUENCE [LARGE SCALE GENOMIC DNA]</scope>
    <source>
        <strain evidence="10">IBT 14317</strain>
    </source>
</reference>
<feature type="transmembrane region" description="Helical" evidence="8">
    <location>
        <begin position="281"/>
        <end position="300"/>
    </location>
</feature>
<evidence type="ECO:0000256" key="8">
    <source>
        <dbReference type="SAM" id="Phobius"/>
    </source>
</evidence>
<keyword evidence="5 8" id="KW-1133">Transmembrane helix</keyword>
<comment type="subcellular location">
    <subcellularLocation>
        <location evidence="1">Endomembrane system</location>
        <topology evidence="1">Multi-pass membrane protein</topology>
    </subcellularLocation>
</comment>
<evidence type="ECO:0000259" key="9">
    <source>
        <dbReference type="Pfam" id="PF01699"/>
    </source>
</evidence>
<dbReference type="GO" id="GO:0006874">
    <property type="term" value="P:intracellular calcium ion homeostasis"/>
    <property type="evidence" value="ECO:0007669"/>
    <property type="project" value="TreeGrafter"/>
</dbReference>
<dbReference type="EMBL" id="ML735294">
    <property type="protein sequence ID" value="KAE8387379.1"/>
    <property type="molecule type" value="Genomic_DNA"/>
</dbReference>
<feature type="transmembrane region" description="Helical" evidence="8">
    <location>
        <begin position="216"/>
        <end position="237"/>
    </location>
</feature>
<keyword evidence="4 8" id="KW-0812">Transmembrane</keyword>
<evidence type="ECO:0000256" key="2">
    <source>
        <dbReference type="ARBA" id="ARBA00008170"/>
    </source>
</evidence>
<keyword evidence="3" id="KW-0813">Transport</keyword>
<dbReference type="Proteomes" id="UP000326877">
    <property type="component" value="Unassembled WGS sequence"/>
</dbReference>
<feature type="transmembrane region" description="Helical" evidence="8">
    <location>
        <begin position="312"/>
        <end position="333"/>
    </location>
</feature>
<keyword evidence="7 8" id="KW-0472">Membrane</keyword>
<feature type="transmembrane region" description="Helical" evidence="8">
    <location>
        <begin position="143"/>
        <end position="163"/>
    </location>
</feature>
<dbReference type="Gene3D" id="1.20.1420.30">
    <property type="entry name" value="NCX, central ion-binding region"/>
    <property type="match status" value="2"/>
</dbReference>
<evidence type="ECO:0000256" key="7">
    <source>
        <dbReference type="ARBA" id="ARBA00023136"/>
    </source>
</evidence>
<dbReference type="InterPro" id="IPR004713">
    <property type="entry name" value="CaH_exchang"/>
</dbReference>
<evidence type="ECO:0000256" key="5">
    <source>
        <dbReference type="ARBA" id="ARBA00022989"/>
    </source>
</evidence>
<feature type="transmembrane region" description="Helical" evidence="8">
    <location>
        <begin position="175"/>
        <end position="196"/>
    </location>
</feature>
<evidence type="ECO:0000256" key="3">
    <source>
        <dbReference type="ARBA" id="ARBA00022448"/>
    </source>
</evidence>
<feature type="transmembrane region" description="Helical" evidence="8">
    <location>
        <begin position="79"/>
        <end position="100"/>
    </location>
</feature>
<dbReference type="GO" id="GO:0012505">
    <property type="term" value="C:endomembrane system"/>
    <property type="evidence" value="ECO:0007669"/>
    <property type="project" value="UniProtKB-SubCell"/>
</dbReference>
<dbReference type="PANTHER" id="PTHR31503:SF22">
    <property type="entry name" value="VACUOLAR CALCIUM ION TRANSPORTER"/>
    <property type="match status" value="1"/>
</dbReference>
<dbReference type="InterPro" id="IPR004837">
    <property type="entry name" value="NaCa_Exmemb"/>
</dbReference>
<gene>
    <name evidence="10" type="ORF">BDV23DRAFT_161310</name>
</gene>
<dbReference type="Pfam" id="PF01699">
    <property type="entry name" value="Na_Ca_ex"/>
    <property type="match status" value="2"/>
</dbReference>